<proteinExistence type="predicted"/>
<reference evidence="2" key="1">
    <citation type="submission" date="2016-11" db="EMBL/GenBank/DDBJ databases">
        <authorList>
            <person name="Varghese N."/>
            <person name="Submissions S."/>
        </authorList>
    </citation>
    <scope>NUCLEOTIDE SEQUENCE [LARGE SCALE GENOMIC DNA]</scope>
    <source>
        <strain evidence="2">DSM 18802</strain>
    </source>
</reference>
<dbReference type="AlphaFoldDB" id="A0A1M7LM21"/>
<dbReference type="STRING" id="447595.SAMN05660826_01957"/>
<dbReference type="Proteomes" id="UP000184375">
    <property type="component" value="Unassembled WGS sequence"/>
</dbReference>
<keyword evidence="2" id="KW-1185">Reference proteome</keyword>
<sequence>MLCKSPTQQNKYHKIAFTKWLKGLNLDVKMIPEDAIIPVVMMTKCKWLKTKDCSMPIFKSGLELSLYMRTMMKKGERLTCEQIEAGPQAIEEAEPVAMKYKVEEIEVKKIKERKECIRVKGRREKEEQIRQLYVYIGEMVSEVYKDKLAEGWWYFTKLLKI</sequence>
<organism evidence="1 2">
    <name type="scientific">Caldanaerovirga acetigignens</name>
    <dbReference type="NCBI Taxonomy" id="447595"/>
    <lineage>
        <taxon>Bacteria</taxon>
        <taxon>Bacillati</taxon>
        <taxon>Bacillota</taxon>
        <taxon>Clostridia</taxon>
        <taxon>Thermosediminibacterales</taxon>
        <taxon>Thermosediminibacteraceae</taxon>
        <taxon>Caldanaerovirga</taxon>
    </lineage>
</organism>
<name>A0A1M7LM21_9FIRM</name>
<evidence type="ECO:0000313" key="2">
    <source>
        <dbReference type="Proteomes" id="UP000184375"/>
    </source>
</evidence>
<protein>
    <submittedName>
        <fullName evidence="1">Uncharacterized protein</fullName>
    </submittedName>
</protein>
<evidence type="ECO:0000313" key="1">
    <source>
        <dbReference type="EMBL" id="SHM79243.1"/>
    </source>
</evidence>
<gene>
    <name evidence="1" type="ORF">SAMN05660826_01957</name>
</gene>
<accession>A0A1M7LM21</accession>
<dbReference type="EMBL" id="FRCR01000013">
    <property type="protein sequence ID" value="SHM79243.1"/>
    <property type="molecule type" value="Genomic_DNA"/>
</dbReference>